<dbReference type="GO" id="GO:0016740">
    <property type="term" value="F:transferase activity"/>
    <property type="evidence" value="ECO:0007669"/>
    <property type="project" value="UniProtKB-KW"/>
</dbReference>
<dbReference type="PANTHER" id="PTHR43852:SF2">
    <property type="entry name" value="PROTEIN ADENYLYLTRANSFERASE MNTA"/>
    <property type="match status" value="1"/>
</dbReference>
<dbReference type="Proteomes" id="UP000197025">
    <property type="component" value="Unassembled WGS sequence"/>
</dbReference>
<dbReference type="CDD" id="cd05403">
    <property type="entry name" value="NT_KNTase_like"/>
    <property type="match status" value="1"/>
</dbReference>
<accession>A0A212QRW7</accession>
<dbReference type="Pfam" id="PF18765">
    <property type="entry name" value="Polbeta"/>
    <property type="match status" value="1"/>
</dbReference>
<evidence type="ECO:0000313" key="3">
    <source>
        <dbReference type="Proteomes" id="UP000197025"/>
    </source>
</evidence>
<name>A0A212QRW7_9CHLR</name>
<keyword evidence="2" id="KW-0808">Transferase</keyword>
<dbReference type="PANTHER" id="PTHR43852">
    <property type="entry name" value="NUCLEOTIDYLTRANSFERASE"/>
    <property type="match status" value="1"/>
</dbReference>
<proteinExistence type="predicted"/>
<reference evidence="3" key="1">
    <citation type="submission" date="2017-06" db="EMBL/GenBank/DDBJ databases">
        <authorList>
            <person name="Varghese N."/>
            <person name="Submissions S."/>
        </authorList>
    </citation>
    <scope>NUCLEOTIDE SEQUENCE [LARGE SCALE GENOMIC DNA]</scope>
    <source>
        <strain evidence="3">JAD2</strain>
    </source>
</reference>
<dbReference type="RefSeq" id="WP_088570755.1">
    <property type="nucleotide sequence ID" value="NZ_FYEK01000022.1"/>
</dbReference>
<dbReference type="AlphaFoldDB" id="A0A212QRW7"/>
<dbReference type="InParanoid" id="A0A212QRW7"/>
<dbReference type="InterPro" id="IPR041633">
    <property type="entry name" value="Polbeta"/>
</dbReference>
<protein>
    <submittedName>
        <fullName evidence="2">Predicted nucleotidyltransferase</fullName>
    </submittedName>
</protein>
<feature type="domain" description="Polymerase beta nucleotidyltransferase" evidence="1">
    <location>
        <begin position="15"/>
        <end position="111"/>
    </location>
</feature>
<organism evidence="2 3">
    <name type="scientific">Thermoflexus hugenholtzii JAD2</name>
    <dbReference type="NCBI Taxonomy" id="877466"/>
    <lineage>
        <taxon>Bacteria</taxon>
        <taxon>Bacillati</taxon>
        <taxon>Chloroflexota</taxon>
        <taxon>Thermoflexia</taxon>
        <taxon>Thermoflexales</taxon>
        <taxon>Thermoflexaceae</taxon>
        <taxon>Thermoflexus</taxon>
    </lineage>
</organism>
<dbReference type="SUPFAM" id="SSF81301">
    <property type="entry name" value="Nucleotidyltransferase"/>
    <property type="match status" value="1"/>
</dbReference>
<dbReference type="Gene3D" id="3.30.460.10">
    <property type="entry name" value="Beta Polymerase, domain 2"/>
    <property type="match status" value="1"/>
</dbReference>
<gene>
    <name evidence="2" type="ORF">SAMN02746019_00004820</name>
</gene>
<dbReference type="OrthoDB" id="9793109at2"/>
<dbReference type="EMBL" id="FYEK01000022">
    <property type="protein sequence ID" value="SNB62283.1"/>
    <property type="molecule type" value="Genomic_DNA"/>
</dbReference>
<sequence length="157" mass="17821">MSSPNDRTLEARLERAKEILAAHGVEFALLFGSFARGTARPWSDLDVAVYISEDVHAHMSALDLGRLAAELEIALGRSVDLLVLNTALERRPALTHRVLAEGRLFFCKDHERFVAFRARAIQRYLDTAFLRAMVQQAFEERLRTGRLAEEPPHEPRE</sequence>
<dbReference type="NCBIfam" id="NF047752">
    <property type="entry name" value="MntA_antitoxin"/>
    <property type="match status" value="1"/>
</dbReference>
<evidence type="ECO:0000259" key="1">
    <source>
        <dbReference type="Pfam" id="PF18765"/>
    </source>
</evidence>
<evidence type="ECO:0000313" key="2">
    <source>
        <dbReference type="EMBL" id="SNB62283.1"/>
    </source>
</evidence>
<dbReference type="InterPro" id="IPR043519">
    <property type="entry name" value="NT_sf"/>
</dbReference>
<keyword evidence="3" id="KW-1185">Reference proteome</keyword>
<dbReference type="InterPro" id="IPR052930">
    <property type="entry name" value="TA_antitoxin_MntA"/>
</dbReference>